<feature type="region of interest" description="Disordered" evidence="4">
    <location>
        <begin position="337"/>
        <end position="362"/>
    </location>
</feature>
<dbReference type="NCBIfam" id="NF007899">
    <property type="entry name" value="PRK10605.1"/>
    <property type="match status" value="1"/>
</dbReference>
<proteinExistence type="inferred from homology"/>
<dbReference type="Pfam" id="PF00724">
    <property type="entry name" value="Oxidored_FMN"/>
    <property type="match status" value="1"/>
</dbReference>
<evidence type="ECO:0000259" key="5">
    <source>
        <dbReference type="Pfam" id="PF00724"/>
    </source>
</evidence>
<evidence type="ECO:0000256" key="2">
    <source>
        <dbReference type="ARBA" id="ARBA00005979"/>
    </source>
</evidence>
<dbReference type="RefSeq" id="WP_160739931.1">
    <property type="nucleotide sequence ID" value="NZ_WTYQ01000004.1"/>
</dbReference>
<dbReference type="FunFam" id="3.20.20.70:FF:000059">
    <property type="entry name" value="N-ethylmaleimide reductase, FMN-linked"/>
    <property type="match status" value="1"/>
</dbReference>
<reference evidence="6 7" key="1">
    <citation type="submission" date="2019-12" db="EMBL/GenBank/DDBJ databases">
        <title>Genomic-based taxomic classification of the family Erythrobacteraceae.</title>
        <authorList>
            <person name="Xu L."/>
        </authorList>
    </citation>
    <scope>NUCLEOTIDE SEQUENCE [LARGE SCALE GENOMIC DNA]</scope>
    <source>
        <strain evidence="6 7">DSM 18604</strain>
    </source>
</reference>
<dbReference type="Proteomes" id="UP000460561">
    <property type="component" value="Unassembled WGS sequence"/>
</dbReference>
<dbReference type="OrthoDB" id="9804454at2"/>
<dbReference type="EMBL" id="WTYQ01000004">
    <property type="protein sequence ID" value="MXP26734.1"/>
    <property type="molecule type" value="Genomic_DNA"/>
</dbReference>
<feature type="compositionally biased region" description="Basic and acidic residues" evidence="4">
    <location>
        <begin position="349"/>
        <end position="362"/>
    </location>
</feature>
<dbReference type="AlphaFoldDB" id="A0A845AAL9"/>
<keyword evidence="3 6" id="KW-0560">Oxidoreductase</keyword>
<dbReference type="PANTHER" id="PTHR22893">
    <property type="entry name" value="NADH OXIDOREDUCTASE-RELATED"/>
    <property type="match status" value="1"/>
</dbReference>
<evidence type="ECO:0000256" key="4">
    <source>
        <dbReference type="SAM" id="MobiDB-lite"/>
    </source>
</evidence>
<comment type="caution">
    <text evidence="6">The sequence shown here is derived from an EMBL/GenBank/DDBJ whole genome shotgun (WGS) entry which is preliminary data.</text>
</comment>
<dbReference type="InterPro" id="IPR013785">
    <property type="entry name" value="Aldolase_TIM"/>
</dbReference>
<dbReference type="CDD" id="cd02933">
    <property type="entry name" value="OYE_like_FMN"/>
    <property type="match status" value="1"/>
</dbReference>
<sequence length="362" mass="39715">MTDISTLFKPLHIGDLELPNRVLMAPLTRNRSQADGTPKEMAQTYYYQRASAGLIVSEATQISAMGKGYIDTPGIHTEAHADAWKEITDAVHAGGGRIFCQLWHVGRISHTSLLPDGNQPVSSSAVKANTQTFTANGFEDCSDPVALDKDGIAQTIEDYGRAAAFARQAGFDGIEVHSANGYLLDQFLQDGVNQRTDEYGGSVENRMRLLNQVLDRVLQEFPANRVGIRLSPLGQANDITDSDPEALFGPVYDMLSTRKLAYLHVVEQFFGQDTEEADKQLLMRLRKRYDGVYIGNGGYDAEKAAKAISSGAADAITFGRPFIANPDLPERFRTGAALNEPNSDTFYGGDEKGYTDYPFLDR</sequence>
<dbReference type="SUPFAM" id="SSF51395">
    <property type="entry name" value="FMN-linked oxidoreductases"/>
    <property type="match status" value="1"/>
</dbReference>
<dbReference type="Gene3D" id="3.20.20.70">
    <property type="entry name" value="Aldolase class I"/>
    <property type="match status" value="1"/>
</dbReference>
<name>A0A845AAL9_9SPHN</name>
<dbReference type="InterPro" id="IPR001155">
    <property type="entry name" value="OxRdtase_FMN_N"/>
</dbReference>
<dbReference type="GO" id="GO:0005829">
    <property type="term" value="C:cytosol"/>
    <property type="evidence" value="ECO:0007669"/>
    <property type="project" value="TreeGrafter"/>
</dbReference>
<dbReference type="PANTHER" id="PTHR22893:SF91">
    <property type="entry name" value="NADPH DEHYDROGENASE 2-RELATED"/>
    <property type="match status" value="1"/>
</dbReference>
<dbReference type="InterPro" id="IPR045247">
    <property type="entry name" value="Oye-like"/>
</dbReference>
<dbReference type="GO" id="GO:0016628">
    <property type="term" value="F:oxidoreductase activity, acting on the CH-CH group of donors, NAD or NADP as acceptor"/>
    <property type="evidence" value="ECO:0007669"/>
    <property type="project" value="UniProtKB-ARBA"/>
</dbReference>
<feature type="domain" description="NADH:flavin oxidoreductase/NADH oxidase N-terminal" evidence="5">
    <location>
        <begin position="7"/>
        <end position="338"/>
    </location>
</feature>
<evidence type="ECO:0000313" key="7">
    <source>
        <dbReference type="Proteomes" id="UP000460561"/>
    </source>
</evidence>
<comment type="similarity">
    <text evidence="2">Belongs to the NADH:flavin oxidoreductase/NADH oxidase family.</text>
</comment>
<evidence type="ECO:0000256" key="3">
    <source>
        <dbReference type="ARBA" id="ARBA00023002"/>
    </source>
</evidence>
<keyword evidence="7" id="KW-1185">Reference proteome</keyword>
<organism evidence="6 7">
    <name type="scientific">Altericroceibacterium indicum</name>
    <dbReference type="NCBI Taxonomy" id="374177"/>
    <lineage>
        <taxon>Bacteria</taxon>
        <taxon>Pseudomonadati</taxon>
        <taxon>Pseudomonadota</taxon>
        <taxon>Alphaproteobacteria</taxon>
        <taxon>Sphingomonadales</taxon>
        <taxon>Erythrobacteraceae</taxon>
        <taxon>Altericroceibacterium</taxon>
    </lineage>
</organism>
<dbReference type="GO" id="GO:0010181">
    <property type="term" value="F:FMN binding"/>
    <property type="evidence" value="ECO:0007669"/>
    <property type="project" value="InterPro"/>
</dbReference>
<dbReference type="EC" id="1.3.1.-" evidence="6"/>
<accession>A0A845AAL9</accession>
<comment type="cofactor">
    <cofactor evidence="1">
        <name>FMN</name>
        <dbReference type="ChEBI" id="CHEBI:58210"/>
    </cofactor>
</comment>
<evidence type="ECO:0000313" key="6">
    <source>
        <dbReference type="EMBL" id="MXP26734.1"/>
    </source>
</evidence>
<protein>
    <submittedName>
        <fullName evidence="6">N-ethylmaleimide reductase</fullName>
        <ecNumber evidence="6">1.3.1.-</ecNumber>
    </submittedName>
</protein>
<evidence type="ECO:0000256" key="1">
    <source>
        <dbReference type="ARBA" id="ARBA00001917"/>
    </source>
</evidence>
<gene>
    <name evidence="6" type="primary">nemA</name>
    <name evidence="6" type="ORF">GRI39_11875</name>
</gene>